<dbReference type="PIRSF" id="PIRSF038800">
    <property type="entry name" value="KYNU"/>
    <property type="match status" value="1"/>
</dbReference>
<keyword evidence="3 4" id="KW-0663">Pyridoxal phosphate</keyword>
<comment type="cofactor">
    <cofactor evidence="4 6">
        <name>pyridoxal 5'-phosphate</name>
        <dbReference type="ChEBI" id="CHEBI:597326"/>
    </cofactor>
</comment>
<evidence type="ECO:0000256" key="2">
    <source>
        <dbReference type="ARBA" id="ARBA00022801"/>
    </source>
</evidence>
<protein>
    <recommendedName>
        <fullName evidence="4 5">Kynureninase</fullName>
        <ecNumber evidence="4 5">3.7.1.3</ecNumber>
    </recommendedName>
    <alternativeName>
        <fullName evidence="4">L-kynurenine hydrolase</fullName>
    </alternativeName>
</protein>
<accession>A0A432ZMU8</accession>
<reference evidence="7 8" key="1">
    <citation type="journal article" date="2011" name="Front. Microbiol.">
        <title>Genomic signatures of strain selection and enhancement in Bacillus atrophaeus var. globigii, a historical biowarfare simulant.</title>
        <authorList>
            <person name="Gibbons H.S."/>
            <person name="Broomall S.M."/>
            <person name="McNew L.A."/>
            <person name="Daligault H."/>
            <person name="Chapman C."/>
            <person name="Bruce D."/>
            <person name="Karavis M."/>
            <person name="Krepps M."/>
            <person name="McGregor P.A."/>
            <person name="Hong C."/>
            <person name="Park K.H."/>
            <person name="Akmal A."/>
            <person name="Feldman A."/>
            <person name="Lin J.S."/>
            <person name="Chang W.E."/>
            <person name="Higgs B.W."/>
            <person name="Demirev P."/>
            <person name="Lindquist J."/>
            <person name="Liem A."/>
            <person name="Fochler E."/>
            <person name="Read T.D."/>
            <person name="Tapia R."/>
            <person name="Johnson S."/>
            <person name="Bishop-Lilly K.A."/>
            <person name="Detter C."/>
            <person name="Han C."/>
            <person name="Sozhamannan S."/>
            <person name="Rosenzweig C.N."/>
            <person name="Skowronski E.W."/>
        </authorList>
    </citation>
    <scope>NUCLEOTIDE SEQUENCE [LARGE SCALE GENOMIC DNA]</scope>
    <source>
        <strain evidence="7 8">PIT1</strain>
    </source>
</reference>
<evidence type="ECO:0000256" key="5">
    <source>
        <dbReference type="NCBIfam" id="TIGR01814"/>
    </source>
</evidence>
<dbReference type="GO" id="GO:0005737">
    <property type="term" value="C:cytoplasm"/>
    <property type="evidence" value="ECO:0007669"/>
    <property type="project" value="UniProtKB-UniRule"/>
</dbReference>
<comment type="catalytic activity">
    <reaction evidence="4 6">
        <text>L-kynurenine + H2O = anthranilate + L-alanine + H(+)</text>
        <dbReference type="Rhea" id="RHEA:16813"/>
        <dbReference type="ChEBI" id="CHEBI:15377"/>
        <dbReference type="ChEBI" id="CHEBI:15378"/>
        <dbReference type="ChEBI" id="CHEBI:16567"/>
        <dbReference type="ChEBI" id="CHEBI:57959"/>
        <dbReference type="ChEBI" id="CHEBI:57972"/>
        <dbReference type="EC" id="3.7.1.3"/>
    </reaction>
</comment>
<feature type="modified residue" description="N6-(pyridoxal phosphate)lysine" evidence="4">
    <location>
        <position position="227"/>
    </location>
</feature>
<proteinExistence type="inferred from homology"/>
<keyword evidence="2 4" id="KW-0378">Hydrolase</keyword>
<organism evidence="7 8">
    <name type="scientific">Pseudidiomarina taiwanensis</name>
    <dbReference type="NCBI Taxonomy" id="337250"/>
    <lineage>
        <taxon>Bacteria</taxon>
        <taxon>Pseudomonadati</taxon>
        <taxon>Pseudomonadota</taxon>
        <taxon>Gammaproteobacteria</taxon>
        <taxon>Alteromonadales</taxon>
        <taxon>Idiomarinaceae</taxon>
        <taxon>Pseudidiomarina</taxon>
    </lineage>
</organism>
<feature type="binding site" evidence="4">
    <location>
        <position position="226"/>
    </location>
    <ligand>
        <name>pyridoxal 5'-phosphate</name>
        <dbReference type="ChEBI" id="CHEBI:597326"/>
    </ligand>
</feature>
<dbReference type="Gene3D" id="3.90.1150.10">
    <property type="entry name" value="Aspartate Aminotransferase, domain 1"/>
    <property type="match status" value="1"/>
</dbReference>
<dbReference type="InterPro" id="IPR015421">
    <property type="entry name" value="PyrdxlP-dep_Trfase_major"/>
</dbReference>
<dbReference type="OrthoDB" id="9812626at2"/>
<dbReference type="PANTHER" id="PTHR14084">
    <property type="entry name" value="KYNURENINASE"/>
    <property type="match status" value="1"/>
</dbReference>
<dbReference type="GO" id="GO:0030429">
    <property type="term" value="F:kynureninase activity"/>
    <property type="evidence" value="ECO:0007669"/>
    <property type="project" value="UniProtKB-UniRule"/>
</dbReference>
<feature type="binding site" evidence="4">
    <location>
        <position position="204"/>
    </location>
    <ligand>
        <name>pyridoxal 5'-phosphate</name>
        <dbReference type="ChEBI" id="CHEBI:597326"/>
    </ligand>
</feature>
<evidence type="ECO:0000256" key="4">
    <source>
        <dbReference type="HAMAP-Rule" id="MF_01970"/>
    </source>
</evidence>
<dbReference type="GO" id="GO:0019805">
    <property type="term" value="P:quinolinate biosynthetic process"/>
    <property type="evidence" value="ECO:0007669"/>
    <property type="project" value="UniProtKB-UniRule"/>
</dbReference>
<dbReference type="GO" id="GO:0043420">
    <property type="term" value="P:anthranilate metabolic process"/>
    <property type="evidence" value="ECO:0007669"/>
    <property type="project" value="TreeGrafter"/>
</dbReference>
<dbReference type="GO" id="GO:0019441">
    <property type="term" value="P:L-tryptophan catabolic process to kynurenine"/>
    <property type="evidence" value="ECO:0007669"/>
    <property type="project" value="TreeGrafter"/>
</dbReference>
<feature type="binding site" evidence="4">
    <location>
        <position position="172"/>
    </location>
    <ligand>
        <name>pyridoxal 5'-phosphate</name>
        <dbReference type="ChEBI" id="CHEBI:597326"/>
    </ligand>
</feature>
<dbReference type="Proteomes" id="UP000288279">
    <property type="component" value="Unassembled WGS sequence"/>
</dbReference>
<dbReference type="EC" id="3.7.1.3" evidence="4 5"/>
<dbReference type="GO" id="GO:0030170">
    <property type="term" value="F:pyridoxal phosphate binding"/>
    <property type="evidence" value="ECO:0007669"/>
    <property type="project" value="UniProtKB-UniRule"/>
</dbReference>
<name>A0A432ZMU8_9GAMM</name>
<comment type="subunit">
    <text evidence="4 6">Homodimer.</text>
</comment>
<dbReference type="UniPathway" id="UPA00334">
    <property type="reaction ID" value="UER00455"/>
</dbReference>
<dbReference type="Pfam" id="PF22580">
    <property type="entry name" value="KYNU_C"/>
    <property type="match status" value="1"/>
</dbReference>
<feature type="binding site" evidence="4">
    <location>
        <position position="97"/>
    </location>
    <ligand>
        <name>pyridoxal 5'-phosphate</name>
        <dbReference type="ChEBI" id="CHEBI:597326"/>
    </ligand>
</feature>
<dbReference type="GO" id="GO:0009435">
    <property type="term" value="P:NAD+ biosynthetic process"/>
    <property type="evidence" value="ECO:0007669"/>
    <property type="project" value="UniProtKB-UniRule"/>
</dbReference>
<evidence type="ECO:0000313" key="7">
    <source>
        <dbReference type="EMBL" id="RUO79213.1"/>
    </source>
</evidence>
<feature type="binding site" evidence="4">
    <location>
        <position position="201"/>
    </location>
    <ligand>
        <name>pyridoxal 5'-phosphate</name>
        <dbReference type="ChEBI" id="CHEBI:597326"/>
    </ligand>
</feature>
<dbReference type="InterPro" id="IPR015424">
    <property type="entry name" value="PyrdxlP-dep_Trfase"/>
</dbReference>
<comment type="caution">
    <text evidence="7">The sequence shown here is derived from an EMBL/GenBank/DDBJ whole genome shotgun (WGS) entry which is preliminary data.</text>
</comment>
<feature type="binding site" evidence="4">
    <location>
        <position position="283"/>
    </location>
    <ligand>
        <name>pyridoxal 5'-phosphate</name>
        <dbReference type="ChEBI" id="CHEBI:597326"/>
    </ligand>
</feature>
<dbReference type="PANTHER" id="PTHR14084:SF0">
    <property type="entry name" value="KYNURENINASE"/>
    <property type="match status" value="1"/>
</dbReference>
<dbReference type="RefSeq" id="WP_126824737.1">
    <property type="nucleotide sequence ID" value="NZ_PIQG01000001.1"/>
</dbReference>
<dbReference type="SUPFAM" id="SSF53383">
    <property type="entry name" value="PLP-dependent transferases"/>
    <property type="match status" value="1"/>
</dbReference>
<comment type="pathway">
    <text evidence="4 6">Cofactor biosynthesis; NAD(+) biosynthesis; quinolinate from L-kynurenine: step 2/3.</text>
</comment>
<comment type="function">
    <text evidence="4 6">Catalyzes the cleavage of L-kynurenine (L-Kyn) and L-3-hydroxykynurenine (L-3OHKyn) into anthranilic acid (AA) and 3-hydroxyanthranilic acid (3-OHAA), respectively.</text>
</comment>
<comment type="similarity">
    <text evidence="4 6">Belongs to the kynureninase family.</text>
</comment>
<dbReference type="UniPathway" id="UPA00253">
    <property type="reaction ID" value="UER00329"/>
</dbReference>
<sequence length="418" mass="46515">MSLRQRAKELDAADPLAHLRTQFAIPAGKVYLDGNSLGPLAHPVRERMQQVLAEQWGEDLIESWNKHSWIDLPQRSAARLAHLLGTQADQVLCCDSISVNLFKVLTSALELQHRTEPTRNVVLSTQDNFPTDLYMVQGVSEFLGQHACQLQLVEEEQLLASLSEEIAVVLVTEVNFRSGRRLDIEKLCQHAHQLGILVIVDLAHSAGSVAVELERWQVDFAVGCTYKYLNGGPGAPAFLYCAKRHLEQNLKQPLQGWMGHAEPFAFTPDYVPAEGIQRFLSGTPSILAMTAVDAALDLFAGVDMQQLHQKALAVADFFAEALENSRWATEFTRLTPTQHSERGSQLSYSHPHAYAICQALIARGVIADFRAPSYLRLGFTPLYLGFEDIVNAFEALDQVLSNAEHLDPKWQKLQGKVT</sequence>
<evidence type="ECO:0000256" key="6">
    <source>
        <dbReference type="PIRNR" id="PIRNR038800"/>
    </source>
</evidence>
<dbReference type="NCBIfam" id="TIGR01814">
    <property type="entry name" value="kynureninase"/>
    <property type="match status" value="1"/>
</dbReference>
<comment type="pathway">
    <text evidence="4 6">Amino-acid degradation; L-kynurenine degradation; L-alanine and anthranilate from L-kynurenine: step 1/1.</text>
</comment>
<feature type="binding site" evidence="4">
    <location>
        <position position="257"/>
    </location>
    <ligand>
        <name>pyridoxal 5'-phosphate</name>
        <dbReference type="ChEBI" id="CHEBI:597326"/>
    </ligand>
</feature>
<keyword evidence="8" id="KW-1185">Reference proteome</keyword>
<dbReference type="HAMAP" id="MF_01970">
    <property type="entry name" value="Kynureninase"/>
    <property type="match status" value="1"/>
</dbReference>
<feature type="binding site" evidence="4">
    <location>
        <position position="98"/>
    </location>
    <ligand>
        <name>pyridoxal 5'-phosphate</name>
        <dbReference type="ChEBI" id="CHEBI:597326"/>
    </ligand>
</feature>
<dbReference type="InterPro" id="IPR010111">
    <property type="entry name" value="Kynureninase"/>
</dbReference>
<gene>
    <name evidence="4 7" type="primary">kynU</name>
    <name evidence="7" type="ORF">CWI83_01485</name>
</gene>
<dbReference type="AlphaFoldDB" id="A0A432ZMU8"/>
<dbReference type="InterPro" id="IPR015422">
    <property type="entry name" value="PyrdxlP-dep_Trfase_small"/>
</dbReference>
<dbReference type="Gene3D" id="3.40.640.10">
    <property type="entry name" value="Type I PLP-dependent aspartate aminotransferase-like (Major domain)"/>
    <property type="match status" value="1"/>
</dbReference>
<evidence type="ECO:0000256" key="3">
    <source>
        <dbReference type="ARBA" id="ARBA00022898"/>
    </source>
</evidence>
<keyword evidence="1 4" id="KW-0662">Pyridine nucleotide biosynthesis</keyword>
<evidence type="ECO:0000256" key="1">
    <source>
        <dbReference type="ARBA" id="ARBA00022642"/>
    </source>
</evidence>
<evidence type="ECO:0000313" key="8">
    <source>
        <dbReference type="Proteomes" id="UP000288279"/>
    </source>
</evidence>
<feature type="binding site" evidence="4">
    <location>
        <begin position="129"/>
        <end position="132"/>
    </location>
    <ligand>
        <name>pyridoxal 5'-phosphate</name>
        <dbReference type="ChEBI" id="CHEBI:597326"/>
    </ligand>
</feature>
<dbReference type="EMBL" id="PIQG01000001">
    <property type="protein sequence ID" value="RUO79213.1"/>
    <property type="molecule type" value="Genomic_DNA"/>
</dbReference>
<comment type="catalytic activity">
    <reaction evidence="6">
        <text>3-hydroxy-L-kynurenine + H2O = 3-hydroxyanthranilate + L-alanine + H(+)</text>
        <dbReference type="Rhea" id="RHEA:25143"/>
        <dbReference type="ChEBI" id="CHEBI:15377"/>
        <dbReference type="ChEBI" id="CHEBI:15378"/>
        <dbReference type="ChEBI" id="CHEBI:36559"/>
        <dbReference type="ChEBI" id="CHEBI:57972"/>
        <dbReference type="ChEBI" id="CHEBI:58125"/>
        <dbReference type="EC" id="3.7.1.3"/>
    </reaction>
</comment>
<dbReference type="GO" id="GO:0097053">
    <property type="term" value="P:L-kynurenine catabolic process"/>
    <property type="evidence" value="ECO:0007669"/>
    <property type="project" value="UniProtKB-UniRule"/>
</dbReference>